<dbReference type="PANTHER" id="PTHR11850">
    <property type="entry name" value="HOMEOBOX PROTEIN TRANSCRIPTION FACTORS"/>
    <property type="match status" value="1"/>
</dbReference>
<feature type="compositionally biased region" description="Polar residues" evidence="8">
    <location>
        <begin position="384"/>
        <end position="409"/>
    </location>
</feature>
<dbReference type="GO" id="GO:0005634">
    <property type="term" value="C:nucleus"/>
    <property type="evidence" value="ECO:0007669"/>
    <property type="project" value="UniProtKB-SubCell"/>
</dbReference>
<evidence type="ECO:0000256" key="3">
    <source>
        <dbReference type="ARBA" id="ARBA00023155"/>
    </source>
</evidence>
<dbReference type="GO" id="GO:0003677">
    <property type="term" value="F:DNA binding"/>
    <property type="evidence" value="ECO:0007669"/>
    <property type="project" value="UniProtKB-UniRule"/>
</dbReference>
<feature type="DNA-binding region" description="Homeobox" evidence="5">
    <location>
        <begin position="157"/>
        <end position="216"/>
    </location>
</feature>
<dbReference type="InterPro" id="IPR009057">
    <property type="entry name" value="Homeodomain-like_sf"/>
</dbReference>
<evidence type="ECO:0000259" key="9">
    <source>
        <dbReference type="PROSITE" id="PS50071"/>
    </source>
</evidence>
<protein>
    <recommendedName>
        <fullName evidence="9">Homeobox domain-containing protein</fullName>
    </recommendedName>
</protein>
<feature type="domain" description="Homeobox" evidence="9">
    <location>
        <begin position="155"/>
        <end position="215"/>
    </location>
</feature>
<feature type="DNA-binding region" description="Homeobox" evidence="5">
    <location>
        <begin position="656"/>
        <end position="691"/>
    </location>
</feature>
<dbReference type="SMART" id="SM00389">
    <property type="entry name" value="HOX"/>
    <property type="match status" value="2"/>
</dbReference>
<dbReference type="Pfam" id="PF05920">
    <property type="entry name" value="Homeobox_KN"/>
    <property type="match status" value="1"/>
</dbReference>
<dbReference type="STRING" id="5364.A0A5C3NH20"/>
<comment type="subcellular location">
    <subcellularLocation>
        <location evidence="5 6">Nucleus</location>
    </subcellularLocation>
</comment>
<dbReference type="InterPro" id="IPR001356">
    <property type="entry name" value="HD"/>
</dbReference>
<keyword evidence="11" id="KW-1185">Reference proteome</keyword>
<keyword evidence="4 5" id="KW-0539">Nucleus</keyword>
<organism evidence="10 11">
    <name type="scientific">Heliocybe sulcata</name>
    <dbReference type="NCBI Taxonomy" id="5364"/>
    <lineage>
        <taxon>Eukaryota</taxon>
        <taxon>Fungi</taxon>
        <taxon>Dikarya</taxon>
        <taxon>Basidiomycota</taxon>
        <taxon>Agaricomycotina</taxon>
        <taxon>Agaricomycetes</taxon>
        <taxon>Gloeophyllales</taxon>
        <taxon>Gloeophyllaceae</taxon>
        <taxon>Heliocybe</taxon>
    </lineage>
</organism>
<feature type="region of interest" description="Disordered" evidence="8">
    <location>
        <begin position="477"/>
        <end position="508"/>
    </location>
</feature>
<dbReference type="CDD" id="cd00086">
    <property type="entry name" value="homeodomain"/>
    <property type="match status" value="2"/>
</dbReference>
<feature type="region of interest" description="Disordered" evidence="8">
    <location>
        <begin position="611"/>
        <end position="633"/>
    </location>
</feature>
<feature type="region of interest" description="Disordered" evidence="8">
    <location>
        <begin position="854"/>
        <end position="878"/>
    </location>
</feature>
<gene>
    <name evidence="10" type="ORF">OE88DRAFT_45292</name>
</gene>
<dbReference type="AlphaFoldDB" id="A0A5C3NH20"/>
<dbReference type="SUPFAM" id="SSF46689">
    <property type="entry name" value="Homeodomain-like"/>
    <property type="match status" value="2"/>
</dbReference>
<comment type="similarity">
    <text evidence="1">Belongs to the TALE/M-ATYP homeobox family.</text>
</comment>
<dbReference type="EMBL" id="ML213503">
    <property type="protein sequence ID" value="TFK56663.1"/>
    <property type="molecule type" value="Genomic_DNA"/>
</dbReference>
<sequence length="920" mass="103111">MVLTPDQLTALKNIKSGADGLTRLLESYSGSRLNASHPREACPVPLEPLPGPEPSILMSGLSGMSISRAVRSRLLDAYLRGASKLRDQYEASLSLSCARLQHSQADGIPAKSSRIALRDTYVSMYRRQLQELATHYTTNVAASAGRDSGDPPSIRASRCSGKTFNQDFMPVLEYMFAVNPRPSHADKAFLAKKSGMAYRQIHVWFQNRRSRSKKADRESTPHSNNIIFAFDDLIQRMGHHIIPEKERLEPLDSDASEYEWQYEPTDDEHQCNQSAEQQIVTSQEAFPFQRPLYAFPAAYPYPGGRATPSILPVPCWHRRPSARDESPCCVDVDDLCGVFLQLHIQEVVKKRLVKKKPQDAFHVPEKCPMTMLCKPDGKARHRQGSTTPETNSSPRLRPTGCSSPNSPVSLWSPPSAKRNTVGPVGTDDSGASDTSHRTGSPCHSAHPIDSTPEIDEHVLNTASSSRKRRVLGWRKYSRNSTCGSSGSSYSAGPGNHVSSEHDGAFKTPSSMHQFSLRQKLARVEDHFLDAAIQGPAAMDRFSEAWRDLQQEIDANSQSDDADSESIALAFAVASRIELLANHFLEMEVEHDKLTSAFMNDLQGILGDPKLDSSQQSVRDFHQEDTPSTATSQDNQTSFLYRQPCYKWLLQHLYDPYPSKDLKRSIADSTGSSVASIDTWFQTARRRMGWTKLQRQYFNNSRREMVDCARRILLEDDDTRAEDSLLTHEFLEMKAKAQTLFSCLFKKSKLAAELDVAVKDMSEGDWERASIKKDEELAAKKRRRALEKELQRLDRAKQRTETKLKREYDNCPSPAVFCGQSRAASRVPSLTRSLSSQGSEEDGLEEWWQHADISAPHSTLSRKRKASSSGTEVAEAGVGREPLMKRQRYASFQRRLFRNHTSVAGLLEIAMNSTPRSVTSQ</sequence>
<evidence type="ECO:0000256" key="8">
    <source>
        <dbReference type="SAM" id="MobiDB-lite"/>
    </source>
</evidence>
<evidence type="ECO:0000256" key="6">
    <source>
        <dbReference type="RuleBase" id="RU000682"/>
    </source>
</evidence>
<evidence type="ECO:0000256" key="7">
    <source>
        <dbReference type="SAM" id="Coils"/>
    </source>
</evidence>
<evidence type="ECO:0000256" key="2">
    <source>
        <dbReference type="ARBA" id="ARBA00023125"/>
    </source>
</evidence>
<dbReference type="OrthoDB" id="250329at2759"/>
<evidence type="ECO:0000256" key="4">
    <source>
        <dbReference type="ARBA" id="ARBA00023242"/>
    </source>
</evidence>
<dbReference type="Pfam" id="PF00046">
    <property type="entry name" value="Homeodomain"/>
    <property type="match status" value="1"/>
</dbReference>
<dbReference type="Proteomes" id="UP000305948">
    <property type="component" value="Unassembled WGS sequence"/>
</dbReference>
<dbReference type="PROSITE" id="PS50071">
    <property type="entry name" value="HOMEOBOX_2"/>
    <property type="match status" value="2"/>
</dbReference>
<accession>A0A5C3NH20</accession>
<evidence type="ECO:0000313" key="11">
    <source>
        <dbReference type="Proteomes" id="UP000305948"/>
    </source>
</evidence>
<keyword evidence="3 5" id="KW-0371">Homeobox</keyword>
<evidence type="ECO:0000256" key="1">
    <source>
        <dbReference type="ARBA" id="ARBA00005800"/>
    </source>
</evidence>
<dbReference type="InterPro" id="IPR050224">
    <property type="entry name" value="TALE_homeobox"/>
</dbReference>
<dbReference type="GO" id="GO:0006355">
    <property type="term" value="P:regulation of DNA-templated transcription"/>
    <property type="evidence" value="ECO:0007669"/>
    <property type="project" value="InterPro"/>
</dbReference>
<keyword evidence="2 5" id="KW-0238">DNA-binding</keyword>
<evidence type="ECO:0000313" key="10">
    <source>
        <dbReference type="EMBL" id="TFK56663.1"/>
    </source>
</evidence>
<feature type="domain" description="Homeobox" evidence="9">
    <location>
        <begin position="654"/>
        <end position="690"/>
    </location>
</feature>
<feature type="region of interest" description="Disordered" evidence="8">
    <location>
        <begin position="372"/>
        <end position="454"/>
    </location>
</feature>
<dbReference type="InterPro" id="IPR008422">
    <property type="entry name" value="KN_HD"/>
</dbReference>
<name>A0A5C3NH20_9AGAM</name>
<keyword evidence="7" id="KW-0175">Coiled coil</keyword>
<feature type="compositionally biased region" description="Low complexity" evidence="8">
    <location>
        <begin position="478"/>
        <end position="494"/>
    </location>
</feature>
<evidence type="ECO:0000256" key="5">
    <source>
        <dbReference type="PROSITE-ProRule" id="PRU00108"/>
    </source>
</evidence>
<feature type="coiled-coil region" evidence="7">
    <location>
        <begin position="775"/>
        <end position="809"/>
    </location>
</feature>
<dbReference type="Gene3D" id="1.10.10.60">
    <property type="entry name" value="Homeodomain-like"/>
    <property type="match status" value="2"/>
</dbReference>
<reference evidence="10 11" key="1">
    <citation type="journal article" date="2019" name="Nat. Ecol. Evol.">
        <title>Megaphylogeny resolves global patterns of mushroom evolution.</title>
        <authorList>
            <person name="Varga T."/>
            <person name="Krizsan K."/>
            <person name="Foldi C."/>
            <person name="Dima B."/>
            <person name="Sanchez-Garcia M."/>
            <person name="Sanchez-Ramirez S."/>
            <person name="Szollosi G.J."/>
            <person name="Szarkandi J.G."/>
            <person name="Papp V."/>
            <person name="Albert L."/>
            <person name="Andreopoulos W."/>
            <person name="Angelini C."/>
            <person name="Antonin V."/>
            <person name="Barry K.W."/>
            <person name="Bougher N.L."/>
            <person name="Buchanan P."/>
            <person name="Buyck B."/>
            <person name="Bense V."/>
            <person name="Catcheside P."/>
            <person name="Chovatia M."/>
            <person name="Cooper J."/>
            <person name="Damon W."/>
            <person name="Desjardin D."/>
            <person name="Finy P."/>
            <person name="Geml J."/>
            <person name="Haridas S."/>
            <person name="Hughes K."/>
            <person name="Justo A."/>
            <person name="Karasinski D."/>
            <person name="Kautmanova I."/>
            <person name="Kiss B."/>
            <person name="Kocsube S."/>
            <person name="Kotiranta H."/>
            <person name="LaButti K.M."/>
            <person name="Lechner B.E."/>
            <person name="Liimatainen K."/>
            <person name="Lipzen A."/>
            <person name="Lukacs Z."/>
            <person name="Mihaltcheva S."/>
            <person name="Morgado L.N."/>
            <person name="Niskanen T."/>
            <person name="Noordeloos M.E."/>
            <person name="Ohm R.A."/>
            <person name="Ortiz-Santana B."/>
            <person name="Ovrebo C."/>
            <person name="Racz N."/>
            <person name="Riley R."/>
            <person name="Savchenko A."/>
            <person name="Shiryaev A."/>
            <person name="Soop K."/>
            <person name="Spirin V."/>
            <person name="Szebenyi C."/>
            <person name="Tomsovsky M."/>
            <person name="Tulloss R.E."/>
            <person name="Uehling J."/>
            <person name="Grigoriev I.V."/>
            <person name="Vagvolgyi C."/>
            <person name="Papp T."/>
            <person name="Martin F.M."/>
            <person name="Miettinen O."/>
            <person name="Hibbett D.S."/>
            <person name="Nagy L.G."/>
        </authorList>
    </citation>
    <scope>NUCLEOTIDE SEQUENCE [LARGE SCALE GENOMIC DNA]</scope>
    <source>
        <strain evidence="10 11">OMC1185</strain>
    </source>
</reference>
<proteinExistence type="inferred from homology"/>